<name>A0AAD9DG08_9STRA</name>
<feature type="domain" description="THO complex subunit 2 N-terminal" evidence="9">
    <location>
        <begin position="679"/>
        <end position="813"/>
    </location>
</feature>
<feature type="compositionally biased region" description="Basic and acidic residues" evidence="6">
    <location>
        <begin position="1486"/>
        <end position="1500"/>
    </location>
</feature>
<evidence type="ECO:0000256" key="1">
    <source>
        <dbReference type="ARBA" id="ARBA00004123"/>
    </source>
</evidence>
<evidence type="ECO:0000313" key="11">
    <source>
        <dbReference type="Proteomes" id="UP001224775"/>
    </source>
</evidence>
<evidence type="ECO:0000256" key="4">
    <source>
        <dbReference type="ARBA" id="ARBA00023242"/>
    </source>
</evidence>
<accession>A0AAD9DG08</accession>
<evidence type="ECO:0000256" key="5">
    <source>
        <dbReference type="SAM" id="Coils"/>
    </source>
</evidence>
<evidence type="ECO:0000256" key="3">
    <source>
        <dbReference type="ARBA" id="ARBA00019596"/>
    </source>
</evidence>
<feature type="compositionally biased region" description="Basic and acidic residues" evidence="6">
    <location>
        <begin position="1621"/>
        <end position="1639"/>
    </location>
</feature>
<sequence length="1650" mass="182097">MPLPTLQECQSALSNCLADGSSPSDESIQTWRQLIQRCLSHGTSYDDNLLSSSSSPDDAGNNAEVFTSRSKEAGGVLSDSIEWYLRQWWSHQHQNNTSDGGDNNDNHVSAKVQKQLKDDAVICAVVESLWLVGCLLDTEEVSTTAQVKKGEGLSADATNSDGDKTSKVPYQCLVNIIKDLTSSRNWMTDIKDGDDAMETDENSQPLIPIASLQTTLELSLLQAANLLPNPPPTTAKAKAMKARAGGKAGGAAAAAAADDTPVDFVHKKLKKMNTDMYYRQHKFNLLAEESEGYAKLLSFFVVGISEGGTVGKDGEDDDGEDSSSKEARKYVRELIGAFDLDPNRVLDLALDALEWELNEIITSQQTKKSSSKGGANEELGFDTINKAMSNVQNPKVVNTLLEIIRELDGNSSSGRAIAHLLGFKYRSYHNRAAKMAAVAAEKGKDGKDTTDKAGSGNDKSTSAPARIYPRSLFISTAFLSAHGLVDPHNLLPHLNSTLNLIDTYKTHTTTTINRLKKLGVVSLNSSKADKKEAKDDAADNESADRDAAFRNDPIIGVFRAYLAMGDWDKPVAFLAHATVPEFDSAVKDSDGDKMFSAMELAVLAACSLSESVGADVCAWVSTMIKNVYNEGGNNGKSSRASILPLLNSPFPTETPLSEMSSVLRGPLSTLAASGVIRLAQPLYIKLCQIYNKKLTLAENKVEVDIECIDDNIMSVLSTFMVPSLSLFPSDTLLPKELWSLLKKLPYTLRYNLYSAWRKPGLEKGTLRSMLPKDIKSGKIPKPLGIIESEIETGIAARYVLKRISKENIKDMGRQLSKTSHNNPLVVFTDILAKIESYDNLILMMVDTFQFATELSLDVMGYCLLLSLGGSDGGGQRRSGTKMGGLNTEQWLASLETFTGAFYKKFPDVELRGILIYLTARFRDGESSELGVLRSLIKTAGGYGFVDYDSTASLSELQLDGRCGSRLLKRETSSFGVVDNINRKASQHLRAVLQGGDLGVMMILLLSQMRLKSLYTKVGSGTEHVKVIGNTYDDCEAVLCLMLEFLSDSSDDQVTGSSTKEKFAASMPSLEDLHTKYGLDTAVAWMLCRPLIRKSMFFKDDNKLAGNAVMPAFLERFAASPDMTKSCEKLLPQGAWKNITQAMFQAFYSLSIYDILCPEERYNIEIGRLKKEVERLIILQKGGDAARGQMSALAAAAAAAGASANEVRLATTFTLVHREELDRLKRNVDQLNKDFQRQQKRCKFVTSMLESQKEDLIRSGGSDGTFASAFMTFCVYPRCFLSPEDSLFCAQFIKVLHRMRLRGFSTIEIIDNIVNAATGSLYSMTEDEAGNLAIFFHEIWKSVNSWRYDNDAFSAELKGSPGSKLSKAYAEANSIGDHSTTDGITHDDFKSIYTQWHNKIGVSAIGCFASSEYMHTRAALIVLSRIVLVYPTQPKVGDKILKSLSSLQSDDNPRPDIRATAQGYYSQLTKARDEGMWKEENIAVTRARQEKEKAKAEERKKNLALQHENMKKESEAITREIGDGGRYGRDRRDDRGRPDDRGRAWGAEPRAHQQRAPPMNVSAPVFTPKVGAQRELGFADRREHDRRGGGQERDVYVPPNRRDGPVTRRQEEGRGERRKRSRSPDHGDDSEHQQSKRTRGEWAPPRRSARR</sequence>
<gene>
    <name evidence="10" type="ORF">QTG54_004756</name>
</gene>
<dbReference type="GO" id="GO:0000445">
    <property type="term" value="C:THO complex part of transcription export complex"/>
    <property type="evidence" value="ECO:0007669"/>
    <property type="project" value="TreeGrafter"/>
</dbReference>
<dbReference type="InterPro" id="IPR032302">
    <property type="entry name" value="THOC2_N"/>
</dbReference>
<proteinExistence type="inferred from homology"/>
<feature type="domain" description="THO complex subunit 2 N-terminal" evidence="9">
    <location>
        <begin position="265"/>
        <end position="431"/>
    </location>
</feature>
<keyword evidence="5" id="KW-0175">Coiled coil</keyword>
<protein>
    <recommendedName>
        <fullName evidence="3">THO complex subunit 2</fullName>
    </recommendedName>
</protein>
<evidence type="ECO:0000256" key="6">
    <source>
        <dbReference type="SAM" id="MobiDB-lite"/>
    </source>
</evidence>
<evidence type="ECO:0000259" key="7">
    <source>
        <dbReference type="Pfam" id="PF11262"/>
    </source>
</evidence>
<evidence type="ECO:0000256" key="2">
    <source>
        <dbReference type="ARBA" id="ARBA00007857"/>
    </source>
</evidence>
<dbReference type="GO" id="GO:0006406">
    <property type="term" value="P:mRNA export from nucleus"/>
    <property type="evidence" value="ECO:0007669"/>
    <property type="project" value="InterPro"/>
</dbReference>
<dbReference type="Pfam" id="PF16134">
    <property type="entry name" value="THOC2_N"/>
    <property type="match status" value="2"/>
</dbReference>
<keyword evidence="11" id="KW-1185">Reference proteome</keyword>
<evidence type="ECO:0000259" key="9">
    <source>
        <dbReference type="Pfam" id="PF16134"/>
    </source>
</evidence>
<dbReference type="InterPro" id="IPR040007">
    <property type="entry name" value="Tho2"/>
</dbReference>
<organism evidence="10 11">
    <name type="scientific">Skeletonema marinoi</name>
    <dbReference type="NCBI Taxonomy" id="267567"/>
    <lineage>
        <taxon>Eukaryota</taxon>
        <taxon>Sar</taxon>
        <taxon>Stramenopiles</taxon>
        <taxon>Ochrophyta</taxon>
        <taxon>Bacillariophyta</taxon>
        <taxon>Coscinodiscophyceae</taxon>
        <taxon>Thalassiosirophycidae</taxon>
        <taxon>Thalassiosirales</taxon>
        <taxon>Skeletonemataceae</taxon>
        <taxon>Skeletonema</taxon>
        <taxon>Skeletonema marinoi-dohrnii complex</taxon>
    </lineage>
</organism>
<dbReference type="InterPro" id="IPR021418">
    <property type="entry name" value="THO_THOC2_C"/>
</dbReference>
<feature type="compositionally biased region" description="Basic and acidic residues" evidence="6">
    <location>
        <begin position="1576"/>
        <end position="1614"/>
    </location>
</feature>
<feature type="compositionally biased region" description="Basic and acidic residues" evidence="6">
    <location>
        <begin position="441"/>
        <end position="451"/>
    </location>
</feature>
<feature type="compositionally biased region" description="Basic and acidic residues" evidence="6">
    <location>
        <begin position="1507"/>
        <end position="1542"/>
    </location>
</feature>
<comment type="subcellular location">
    <subcellularLocation>
        <location evidence="1">Nucleus</location>
    </subcellularLocation>
</comment>
<feature type="coiled-coil region" evidence="5">
    <location>
        <begin position="1213"/>
        <end position="1240"/>
    </location>
</feature>
<keyword evidence="4" id="KW-0539">Nucleus</keyword>
<dbReference type="Proteomes" id="UP001224775">
    <property type="component" value="Unassembled WGS sequence"/>
</dbReference>
<dbReference type="Pfam" id="PF11262">
    <property type="entry name" value="Tho2"/>
    <property type="match status" value="1"/>
</dbReference>
<dbReference type="Pfam" id="PF11732">
    <property type="entry name" value="Thoc2"/>
    <property type="match status" value="1"/>
</dbReference>
<dbReference type="PANTHER" id="PTHR21597:SF0">
    <property type="entry name" value="THO COMPLEX SUBUNIT 2"/>
    <property type="match status" value="1"/>
</dbReference>
<comment type="similarity">
    <text evidence="2">Belongs to the THOC2 family.</text>
</comment>
<reference evidence="10" key="1">
    <citation type="submission" date="2023-06" db="EMBL/GenBank/DDBJ databases">
        <title>Survivors Of The Sea: Transcriptome response of Skeletonema marinoi to long-term dormancy.</title>
        <authorList>
            <person name="Pinder M.I.M."/>
            <person name="Kourtchenko O."/>
            <person name="Robertson E.K."/>
            <person name="Larsson T."/>
            <person name="Maumus F."/>
            <person name="Osuna-Cruz C.M."/>
            <person name="Vancaester E."/>
            <person name="Stenow R."/>
            <person name="Vandepoele K."/>
            <person name="Ploug H."/>
            <person name="Bruchert V."/>
            <person name="Godhe A."/>
            <person name="Topel M."/>
        </authorList>
    </citation>
    <scope>NUCLEOTIDE SEQUENCE</scope>
    <source>
        <strain evidence="10">R05AC</strain>
    </source>
</reference>
<dbReference type="InterPro" id="IPR021726">
    <property type="entry name" value="THO_THOC2_N"/>
</dbReference>
<dbReference type="EMBL" id="JATAAI010000007">
    <property type="protein sequence ID" value="KAK1744223.1"/>
    <property type="molecule type" value="Genomic_DNA"/>
</dbReference>
<feature type="domain" description="THO complex subunitTHOC2 C-terminal" evidence="7">
    <location>
        <begin position="1135"/>
        <end position="1467"/>
    </location>
</feature>
<dbReference type="GO" id="GO:0003729">
    <property type="term" value="F:mRNA binding"/>
    <property type="evidence" value="ECO:0007669"/>
    <property type="project" value="TreeGrafter"/>
</dbReference>
<dbReference type="GO" id="GO:0006397">
    <property type="term" value="P:mRNA processing"/>
    <property type="evidence" value="ECO:0007669"/>
    <property type="project" value="InterPro"/>
</dbReference>
<feature type="domain" description="THO complex subunitTHOC2 N-terminal" evidence="8">
    <location>
        <begin position="815"/>
        <end position="894"/>
    </location>
</feature>
<feature type="region of interest" description="Disordered" evidence="6">
    <location>
        <begin position="439"/>
        <end position="463"/>
    </location>
</feature>
<comment type="caution">
    <text evidence="10">The sequence shown here is derived from an EMBL/GenBank/DDBJ whole genome shotgun (WGS) entry which is preliminary data.</text>
</comment>
<evidence type="ECO:0000313" key="10">
    <source>
        <dbReference type="EMBL" id="KAK1744223.1"/>
    </source>
</evidence>
<evidence type="ECO:0000259" key="8">
    <source>
        <dbReference type="Pfam" id="PF11732"/>
    </source>
</evidence>
<feature type="region of interest" description="Disordered" evidence="6">
    <location>
        <begin position="1486"/>
        <end position="1650"/>
    </location>
</feature>
<dbReference type="PANTHER" id="PTHR21597">
    <property type="entry name" value="THO2 PROTEIN"/>
    <property type="match status" value="1"/>
</dbReference>